<comment type="catalytic activity">
    <reaction evidence="5">
        <text>cytidine(34) in elongator tRNA(Met) + acetate + ATP = N(4)-acetylcytidine(34) in elongator tRNA(Met) + AMP + diphosphate</text>
        <dbReference type="Rhea" id="RHEA:58144"/>
        <dbReference type="Rhea" id="RHEA-COMP:10693"/>
        <dbReference type="Rhea" id="RHEA-COMP:10694"/>
        <dbReference type="ChEBI" id="CHEBI:30089"/>
        <dbReference type="ChEBI" id="CHEBI:30616"/>
        <dbReference type="ChEBI" id="CHEBI:33019"/>
        <dbReference type="ChEBI" id="CHEBI:74900"/>
        <dbReference type="ChEBI" id="CHEBI:82748"/>
        <dbReference type="ChEBI" id="CHEBI:456215"/>
    </reaction>
</comment>
<dbReference type="NCBIfam" id="TIGR00125">
    <property type="entry name" value="cyt_tran_rel"/>
    <property type="match status" value="1"/>
</dbReference>
<keyword evidence="5" id="KW-0067">ATP-binding</keyword>
<dbReference type="RefSeq" id="WP_047132435.1">
    <property type="nucleotide sequence ID" value="NZ_CP015114.1"/>
</dbReference>
<comment type="similarity">
    <text evidence="5">Belongs to the TmcAL family.</text>
</comment>
<dbReference type="GO" id="GO:0016879">
    <property type="term" value="F:ligase activity, forming carbon-nitrogen bonds"/>
    <property type="evidence" value="ECO:0007669"/>
    <property type="project" value="UniProtKB-UniRule"/>
</dbReference>
<comment type="caution">
    <text evidence="5">Lacks conserved residue(s) required for the propagation of feature annotation.</text>
</comment>
<keyword evidence="4 5" id="KW-0694">RNA-binding</keyword>
<evidence type="ECO:0000313" key="9">
    <source>
        <dbReference type="Proteomes" id="UP000595942"/>
    </source>
</evidence>
<dbReference type="InterPro" id="IPR014729">
    <property type="entry name" value="Rossmann-like_a/b/a_fold"/>
</dbReference>
<dbReference type="GeneID" id="93727008"/>
<dbReference type="PANTHER" id="PTHR37825">
    <property type="entry name" value="TRNA(MET) CYTIDINE ACETATE LIGASE"/>
    <property type="match status" value="1"/>
</dbReference>
<dbReference type="OrthoDB" id="9769796at2"/>
<gene>
    <name evidence="5" type="primary">tmcAL</name>
    <name evidence="7" type="ORF">EIG99_03655</name>
    <name evidence="6" type="ORF">I6J05_01735</name>
</gene>
<keyword evidence="7" id="KW-0808">Transferase</keyword>
<feature type="binding site" evidence="5">
    <location>
        <begin position="7"/>
        <end position="20"/>
    </location>
    <ligand>
        <name>ATP</name>
        <dbReference type="ChEBI" id="CHEBI:30616"/>
    </ligand>
</feature>
<dbReference type="EMBL" id="RQTE01000064">
    <property type="protein sequence ID" value="RZI03429.1"/>
    <property type="molecule type" value="Genomic_DNA"/>
</dbReference>
<reference evidence="7 8" key="1">
    <citation type="submission" date="2018-11" db="EMBL/GenBank/DDBJ databases">
        <title>Genomic profiling of Staphylococcus species from a Poultry farm system in KwaZulu-Natal, South Africa.</title>
        <authorList>
            <person name="Amoako D.G."/>
            <person name="Somboro A.M."/>
            <person name="Abia A.L.K."/>
            <person name="Bester L.A."/>
            <person name="Essack S.Y."/>
        </authorList>
    </citation>
    <scope>NUCLEOTIDE SEQUENCE [LARGE SCALE GENOMIC DNA]</scope>
    <source>
        <strain evidence="7 8">SA11</strain>
    </source>
</reference>
<dbReference type="EMBL" id="CP068073">
    <property type="protein sequence ID" value="QQS83069.1"/>
    <property type="molecule type" value="Genomic_DNA"/>
</dbReference>
<comment type="subcellular location">
    <subcellularLocation>
        <location evidence="5">Cytoplasm</location>
    </subcellularLocation>
</comment>
<dbReference type="HAMAP" id="MF_01539">
    <property type="entry name" value="TmcAL"/>
    <property type="match status" value="1"/>
</dbReference>
<keyword evidence="1 5" id="KW-0820">tRNA-binding</keyword>
<dbReference type="AlphaFoldDB" id="A0A143PBI8"/>
<protein>
    <recommendedName>
        <fullName evidence="5">tRNA(Met) cytidine acetate ligase</fullName>
        <ecNumber evidence="5">6.3.4.-</ecNumber>
    </recommendedName>
</protein>
<dbReference type="GO" id="GO:0000049">
    <property type="term" value="F:tRNA binding"/>
    <property type="evidence" value="ECO:0007669"/>
    <property type="project" value="UniProtKB-KW"/>
</dbReference>
<feature type="binding site" evidence="5">
    <location>
        <position position="100"/>
    </location>
    <ligand>
        <name>ATP</name>
        <dbReference type="ChEBI" id="CHEBI:30616"/>
    </ligand>
</feature>
<proteinExistence type="inferred from homology"/>
<dbReference type="EC" id="6.3.4.-" evidence="5"/>
<dbReference type="PANTHER" id="PTHR37825:SF1">
    <property type="entry name" value="TRNA(MET) CYTIDINE ACETATE LIGASE"/>
    <property type="match status" value="1"/>
</dbReference>
<name>A0A143PBI8_9STAP</name>
<dbReference type="GO" id="GO:0005524">
    <property type="term" value="F:ATP binding"/>
    <property type="evidence" value="ECO:0007669"/>
    <property type="project" value="UniProtKB-KW"/>
</dbReference>
<dbReference type="GO" id="GO:0016740">
    <property type="term" value="F:transferase activity"/>
    <property type="evidence" value="ECO:0007669"/>
    <property type="project" value="UniProtKB-KW"/>
</dbReference>
<evidence type="ECO:0000256" key="3">
    <source>
        <dbReference type="ARBA" id="ARBA00022694"/>
    </source>
</evidence>
<evidence type="ECO:0000256" key="4">
    <source>
        <dbReference type="ARBA" id="ARBA00022884"/>
    </source>
</evidence>
<dbReference type="Pfam" id="PF05636">
    <property type="entry name" value="HIGH_NTase1"/>
    <property type="match status" value="1"/>
</dbReference>
<keyword evidence="5" id="KW-0547">Nucleotide-binding</keyword>
<evidence type="ECO:0000313" key="7">
    <source>
        <dbReference type="EMBL" id="RZI03429.1"/>
    </source>
</evidence>
<dbReference type="NCBIfam" id="NF010191">
    <property type="entry name" value="PRK13670.1"/>
    <property type="match status" value="1"/>
</dbReference>
<comment type="function">
    <text evidence="5">Catalyzes the formation of N(4)-acetylcytidine (ac(4)C) at the wobble position of elongator tRNA(Met), using acetate and ATP as substrates. First activates an acetate ion to form acetyladenylate (Ac-AMP) and then transfers the acetyl group to tRNA to form ac(4)C34.</text>
</comment>
<sequence length="382" mass="43550">MKCAALITEYNPFHNGHVYHAQQARQIADADVTIAIMSGQFVMRGEPAVYNKFLRTQMALSTCDLVVELPAYAALSAGEYFAEVGVKVADYMNADALVFGSESGSIQAFEELALQINHIEEHPEFQIKLREGKSYPRIISELLGEPPLLQTPNNILGLSYVQAILKSAPAIQPFSIQRHKTEHHNQAISDNQFASGTAIRHALNTDDKMWQHVVPNSIQELYTKPHLTMNQLFPYLKYKILSTSSDDLRDIHTISEGFEHRLKSSISESNSIEQLMIQLKTKRYTFTRIQRMLMNVLLNFKQQDKPNKLNAVRILGMNETGQRYLKQLKKDFPDRRYITNVNKTTAAYFQSEIQATEIYNLISGQTQTDFNTPVIRVKNNEH</sequence>
<evidence type="ECO:0000256" key="1">
    <source>
        <dbReference type="ARBA" id="ARBA00022555"/>
    </source>
</evidence>
<accession>A0A143PBI8</accession>
<dbReference type="InterPro" id="IPR008513">
    <property type="entry name" value="tRNA(Met)_cyd_acetate_ligase"/>
</dbReference>
<dbReference type="Proteomes" id="UP000595942">
    <property type="component" value="Chromosome"/>
</dbReference>
<evidence type="ECO:0000313" key="6">
    <source>
        <dbReference type="EMBL" id="QQS83069.1"/>
    </source>
</evidence>
<evidence type="ECO:0000256" key="5">
    <source>
        <dbReference type="HAMAP-Rule" id="MF_01539"/>
    </source>
</evidence>
<evidence type="ECO:0000313" key="8">
    <source>
        <dbReference type="Proteomes" id="UP000293854"/>
    </source>
</evidence>
<feature type="binding site" evidence="5">
    <location>
        <position position="153"/>
    </location>
    <ligand>
        <name>ATP</name>
        <dbReference type="ChEBI" id="CHEBI:30616"/>
    </ligand>
</feature>
<organism evidence="7 8">
    <name type="scientific">Staphylococcus condimenti</name>
    <dbReference type="NCBI Taxonomy" id="70255"/>
    <lineage>
        <taxon>Bacteria</taxon>
        <taxon>Bacillati</taxon>
        <taxon>Bacillota</taxon>
        <taxon>Bacilli</taxon>
        <taxon>Bacillales</taxon>
        <taxon>Staphylococcaceae</taxon>
        <taxon>Staphylococcus</taxon>
    </lineage>
</organism>
<dbReference type="GO" id="GO:0005737">
    <property type="term" value="C:cytoplasm"/>
    <property type="evidence" value="ECO:0007669"/>
    <property type="project" value="UniProtKB-SubCell"/>
</dbReference>
<keyword evidence="3 5" id="KW-0819">tRNA processing</keyword>
<dbReference type="GO" id="GO:0006400">
    <property type="term" value="P:tRNA modification"/>
    <property type="evidence" value="ECO:0007669"/>
    <property type="project" value="UniProtKB-UniRule"/>
</dbReference>
<reference evidence="6 9" key="2">
    <citation type="submission" date="2021-01" db="EMBL/GenBank/DDBJ databases">
        <title>FDA dAtabase for Regulatory Grade micrObial Sequences (FDA-ARGOS): Supporting development and validation of Infectious Disease Dx tests.</title>
        <authorList>
            <person name="Sproer C."/>
            <person name="Gronow S."/>
            <person name="Severitt S."/>
            <person name="Schroder I."/>
            <person name="Tallon L."/>
            <person name="Sadzewicz L."/>
            <person name="Zhao X."/>
            <person name="Boylan J."/>
            <person name="Ott S."/>
            <person name="Bowen H."/>
            <person name="Vavikolanu K."/>
            <person name="Mehta A."/>
            <person name="Aluvathingal J."/>
            <person name="Nadendla S."/>
            <person name="Lowell S."/>
            <person name="Myers T."/>
            <person name="Yan Y."/>
            <person name="Sichtig H."/>
        </authorList>
    </citation>
    <scope>NUCLEOTIDE SEQUENCE [LARGE SCALE GENOMIC DNA]</scope>
    <source>
        <strain evidence="6 9">FDAARGOS_1148</strain>
    </source>
</reference>
<dbReference type="SUPFAM" id="SSF52374">
    <property type="entry name" value="Nucleotidylyl transferase"/>
    <property type="match status" value="1"/>
</dbReference>
<dbReference type="Gene3D" id="3.40.50.620">
    <property type="entry name" value="HUPs"/>
    <property type="match status" value="1"/>
</dbReference>
<keyword evidence="9" id="KW-1185">Reference proteome</keyword>
<dbReference type="KEGG" id="scv:A4G25_03955"/>
<dbReference type="InterPro" id="IPR004821">
    <property type="entry name" value="Cyt_trans-like"/>
</dbReference>
<evidence type="ECO:0000256" key="2">
    <source>
        <dbReference type="ARBA" id="ARBA00022598"/>
    </source>
</evidence>
<keyword evidence="2 5" id="KW-0436">Ligase</keyword>
<feature type="binding site" evidence="5">
    <location>
        <position position="178"/>
    </location>
    <ligand>
        <name>ATP</name>
        <dbReference type="ChEBI" id="CHEBI:30616"/>
    </ligand>
</feature>
<keyword evidence="5" id="KW-0963">Cytoplasm</keyword>
<dbReference type="Proteomes" id="UP000293854">
    <property type="component" value="Unassembled WGS sequence"/>
</dbReference>